<keyword evidence="2" id="KW-1185">Reference proteome</keyword>
<name>A0A073K7D2_9BACI</name>
<dbReference type="EMBL" id="JOTM01000030">
    <property type="protein sequence ID" value="KEK22455.1"/>
    <property type="molecule type" value="Genomic_DNA"/>
</dbReference>
<dbReference type="OrthoDB" id="2939634at2"/>
<evidence type="ECO:0000313" key="1">
    <source>
        <dbReference type="EMBL" id="KEK22455.1"/>
    </source>
</evidence>
<dbReference type="Proteomes" id="UP000027778">
    <property type="component" value="Unassembled WGS sequence"/>
</dbReference>
<organism evidence="1 2">
    <name type="scientific">Bacillus gaemokensis</name>
    <dbReference type="NCBI Taxonomy" id="574375"/>
    <lineage>
        <taxon>Bacteria</taxon>
        <taxon>Bacillati</taxon>
        <taxon>Bacillota</taxon>
        <taxon>Bacilli</taxon>
        <taxon>Bacillales</taxon>
        <taxon>Bacillaceae</taxon>
        <taxon>Bacillus</taxon>
        <taxon>Bacillus cereus group</taxon>
    </lineage>
</organism>
<dbReference type="RefSeq" id="WP_033677302.1">
    <property type="nucleotide sequence ID" value="NZ_JOTM01000030.1"/>
</dbReference>
<comment type="caution">
    <text evidence="1">The sequence shown here is derived from an EMBL/GenBank/DDBJ whole genome shotgun (WGS) entry which is preliminary data.</text>
</comment>
<sequence>MSKFKTLLNAPQLLTFEELPAELQNEINSVSDYEKIELFKTRSFELNGRLHMVVYIETVSDYYVFTYLEYRNGTSIKKQSISKTTISMFQLLRNEDEEDEGVRLCSQN</sequence>
<dbReference type="AlphaFoldDB" id="A0A073K7D2"/>
<reference evidence="1 2" key="1">
    <citation type="submission" date="2014-06" db="EMBL/GenBank/DDBJ databases">
        <title>Draft genome sequence of Bacillus gaemokensis JCM 15801 (MCCC 1A00707).</title>
        <authorList>
            <person name="Lai Q."/>
            <person name="Liu Y."/>
            <person name="Shao Z."/>
        </authorList>
    </citation>
    <scope>NUCLEOTIDE SEQUENCE [LARGE SCALE GENOMIC DNA]</scope>
    <source>
        <strain evidence="1 2">JCM 15801</strain>
    </source>
</reference>
<protein>
    <submittedName>
        <fullName evidence="1">Uncharacterized protein</fullName>
    </submittedName>
</protein>
<proteinExistence type="predicted"/>
<gene>
    <name evidence="1" type="ORF">BAGA_18785</name>
</gene>
<accession>A0A073K7D2</accession>
<evidence type="ECO:0000313" key="2">
    <source>
        <dbReference type="Proteomes" id="UP000027778"/>
    </source>
</evidence>